<feature type="transmembrane region" description="Helical" evidence="1">
    <location>
        <begin position="47"/>
        <end position="66"/>
    </location>
</feature>
<dbReference type="InterPro" id="IPR036418">
    <property type="entry name" value="Cyt_c_oxidase_su6a_sf"/>
</dbReference>
<evidence type="ECO:0000313" key="3">
    <source>
        <dbReference type="Proteomes" id="UP000645828"/>
    </source>
</evidence>
<sequence length="101" mass="11454">MFYYELPNNYLSEVYVEKGNGSWVSGSWSTRSVLAQLGWSMTSGLHALTHFIILPGVGVCMLKFFLKSHQGEFKPFTWGHGNCTLFYNSHVNPLPTGYQDE</sequence>
<dbReference type="AlphaFoldDB" id="A0A811Z4B0"/>
<evidence type="ECO:0000313" key="2">
    <source>
        <dbReference type="EMBL" id="CAD7684963.1"/>
    </source>
</evidence>
<dbReference type="EMBL" id="CAJHUB010000760">
    <property type="protein sequence ID" value="CAD7684963.1"/>
    <property type="molecule type" value="Genomic_DNA"/>
</dbReference>
<dbReference type="Proteomes" id="UP000645828">
    <property type="component" value="Unassembled WGS sequence"/>
</dbReference>
<protein>
    <submittedName>
        <fullName evidence="2">(raccoon dog) hypothetical protein</fullName>
    </submittedName>
</protein>
<evidence type="ECO:0000256" key="1">
    <source>
        <dbReference type="SAM" id="Phobius"/>
    </source>
</evidence>
<accession>A0A811Z4B0</accession>
<keyword evidence="3" id="KW-1185">Reference proteome</keyword>
<reference evidence="2" key="1">
    <citation type="submission" date="2020-12" db="EMBL/GenBank/DDBJ databases">
        <authorList>
            <consortium name="Molecular Ecology Group"/>
        </authorList>
    </citation>
    <scope>NUCLEOTIDE SEQUENCE</scope>
    <source>
        <strain evidence="2">TBG_1078</strain>
    </source>
</reference>
<keyword evidence="1" id="KW-0812">Transmembrane</keyword>
<organism evidence="2 3">
    <name type="scientific">Nyctereutes procyonoides</name>
    <name type="common">Raccoon dog</name>
    <name type="synonym">Canis procyonoides</name>
    <dbReference type="NCBI Taxonomy" id="34880"/>
    <lineage>
        <taxon>Eukaryota</taxon>
        <taxon>Metazoa</taxon>
        <taxon>Chordata</taxon>
        <taxon>Craniata</taxon>
        <taxon>Vertebrata</taxon>
        <taxon>Euteleostomi</taxon>
        <taxon>Mammalia</taxon>
        <taxon>Eutheria</taxon>
        <taxon>Laurasiatheria</taxon>
        <taxon>Carnivora</taxon>
        <taxon>Caniformia</taxon>
        <taxon>Canidae</taxon>
        <taxon>Nyctereutes</taxon>
    </lineage>
</organism>
<keyword evidence="1" id="KW-1133">Transmembrane helix</keyword>
<dbReference type="SUPFAM" id="SSF81411">
    <property type="entry name" value="Mitochondrial cytochrome c oxidase subunit VIa"/>
    <property type="match status" value="1"/>
</dbReference>
<gene>
    <name evidence="2" type="ORF">NYPRO_LOCUS17756</name>
</gene>
<keyword evidence="1" id="KW-0472">Membrane</keyword>
<proteinExistence type="predicted"/>
<dbReference type="Gene3D" id="4.10.95.10">
    <property type="entry name" value="Cytochrome c oxidase, subunit VIa"/>
    <property type="match status" value="1"/>
</dbReference>
<comment type="caution">
    <text evidence="2">The sequence shown here is derived from an EMBL/GenBank/DDBJ whole genome shotgun (WGS) entry which is preliminary data.</text>
</comment>
<name>A0A811Z4B0_NYCPR</name>